<sequence>MDTLDTIPVDSDDSGSIMSAENYTSEAYISSSDEHDIPENKLQLLLNRIREEIEKVDTEKEKKRNEFITDVNSLIDSIHSKKIDIDSRIDLFYTDKKAQLEKALSEAKQLNSLYETSSNEIIQRNLTKMISEFLYSTENLLRRETVFEGSNLFVEKDIGHLVRPIYEKPVRRYFAELRAKPRKIISTKDSFFILQNDFIIYDLQNKAIVVNEDRKILDMCATYEGRLSYLAINDGIFYVKLLEYDNYGQCEYFINKREIDAQSIVYGVFKDCIMLRSLRSKTAYYFEKPYLNETNFKNEIDIEKDNYYHKTFFDGIFTANETKVEYFNVDRTQRLIINIKSYPKDDLSLYGDIINKLIENQKLLSKSNELVIINQRNETANSIEQDRIFKGKNLLDYRITENEIVFCLSDRNDSKMITLEFYPNLTM</sequence>
<proteinExistence type="predicted"/>
<protein>
    <submittedName>
        <fullName evidence="2">Uncharacterized protein</fullName>
    </submittedName>
</protein>
<reference evidence="2 3" key="1">
    <citation type="submission" date="2020-08" db="EMBL/GenBank/DDBJ databases">
        <authorList>
            <person name="Hejnol A."/>
        </authorList>
    </citation>
    <scope>NUCLEOTIDE SEQUENCE [LARGE SCALE GENOMIC DNA]</scope>
</reference>
<feature type="coiled-coil region" evidence="1">
    <location>
        <begin position="39"/>
        <end position="66"/>
    </location>
</feature>
<dbReference type="Proteomes" id="UP000549394">
    <property type="component" value="Unassembled WGS sequence"/>
</dbReference>
<evidence type="ECO:0000313" key="3">
    <source>
        <dbReference type="Proteomes" id="UP000549394"/>
    </source>
</evidence>
<dbReference type="EMBL" id="CAJFCJ010000005">
    <property type="protein sequence ID" value="CAD5114575.1"/>
    <property type="molecule type" value="Genomic_DNA"/>
</dbReference>
<keyword evidence="1" id="KW-0175">Coiled coil</keyword>
<feature type="coiled-coil region" evidence="1">
    <location>
        <begin position="93"/>
        <end position="120"/>
    </location>
</feature>
<evidence type="ECO:0000313" key="2">
    <source>
        <dbReference type="EMBL" id="CAD5114575.1"/>
    </source>
</evidence>
<comment type="caution">
    <text evidence="2">The sequence shown here is derived from an EMBL/GenBank/DDBJ whole genome shotgun (WGS) entry which is preliminary data.</text>
</comment>
<accession>A0A7I8VEJ3</accession>
<gene>
    <name evidence="2" type="ORF">DGYR_LOCUS3403</name>
</gene>
<name>A0A7I8VEJ3_9ANNE</name>
<dbReference type="AlphaFoldDB" id="A0A7I8VEJ3"/>
<evidence type="ECO:0000256" key="1">
    <source>
        <dbReference type="SAM" id="Coils"/>
    </source>
</evidence>
<organism evidence="2 3">
    <name type="scientific">Dimorphilus gyrociliatus</name>
    <dbReference type="NCBI Taxonomy" id="2664684"/>
    <lineage>
        <taxon>Eukaryota</taxon>
        <taxon>Metazoa</taxon>
        <taxon>Spiralia</taxon>
        <taxon>Lophotrochozoa</taxon>
        <taxon>Annelida</taxon>
        <taxon>Polychaeta</taxon>
        <taxon>Polychaeta incertae sedis</taxon>
        <taxon>Dinophilidae</taxon>
        <taxon>Dimorphilus</taxon>
    </lineage>
</organism>
<keyword evidence="3" id="KW-1185">Reference proteome</keyword>